<evidence type="ECO:0000313" key="2">
    <source>
        <dbReference type="Proteomes" id="UP000507470"/>
    </source>
</evidence>
<gene>
    <name evidence="1" type="ORF">MCOR_19680</name>
</gene>
<keyword evidence="2" id="KW-1185">Reference proteome</keyword>
<dbReference type="OrthoDB" id="410104at2759"/>
<evidence type="ECO:0008006" key="3">
    <source>
        <dbReference type="Google" id="ProtNLM"/>
    </source>
</evidence>
<dbReference type="Proteomes" id="UP000507470">
    <property type="component" value="Unassembled WGS sequence"/>
</dbReference>
<sequence>MQGLENVLILLQEIPDAENLIPDYYEVDTEISRNNQDNVTNVQDEEKNTKHIQDQGKPTFVNIKWKEETEKQLVNIEKNIASNRETDAPIKYSEIKNVISKLKRDKAPGPDTIINEIVKFSKNVFIISIVKLFNPILNTGIYPSMWKCSYLILLHKSGEKSYPNNYP</sequence>
<dbReference type="EMBL" id="CACVKT020003470">
    <property type="protein sequence ID" value="CAC5383994.1"/>
    <property type="molecule type" value="Genomic_DNA"/>
</dbReference>
<proteinExistence type="predicted"/>
<dbReference type="AlphaFoldDB" id="A0A6J8BMD2"/>
<accession>A0A6J8BMD2</accession>
<name>A0A6J8BMD2_MYTCO</name>
<protein>
    <recommendedName>
        <fullName evidence="3">Reverse transcriptase domain-containing protein</fullName>
    </recommendedName>
</protein>
<organism evidence="1 2">
    <name type="scientific">Mytilus coruscus</name>
    <name type="common">Sea mussel</name>
    <dbReference type="NCBI Taxonomy" id="42192"/>
    <lineage>
        <taxon>Eukaryota</taxon>
        <taxon>Metazoa</taxon>
        <taxon>Spiralia</taxon>
        <taxon>Lophotrochozoa</taxon>
        <taxon>Mollusca</taxon>
        <taxon>Bivalvia</taxon>
        <taxon>Autobranchia</taxon>
        <taxon>Pteriomorphia</taxon>
        <taxon>Mytilida</taxon>
        <taxon>Mytiloidea</taxon>
        <taxon>Mytilidae</taxon>
        <taxon>Mytilinae</taxon>
        <taxon>Mytilus</taxon>
    </lineage>
</organism>
<reference evidence="1 2" key="1">
    <citation type="submission" date="2020-06" db="EMBL/GenBank/DDBJ databases">
        <authorList>
            <person name="Li R."/>
            <person name="Bekaert M."/>
        </authorList>
    </citation>
    <scope>NUCLEOTIDE SEQUENCE [LARGE SCALE GENOMIC DNA]</scope>
    <source>
        <strain evidence="2">wild</strain>
    </source>
</reference>
<evidence type="ECO:0000313" key="1">
    <source>
        <dbReference type="EMBL" id="CAC5383994.1"/>
    </source>
</evidence>